<dbReference type="Pfam" id="PF03479">
    <property type="entry name" value="PCC"/>
    <property type="match status" value="1"/>
</dbReference>
<dbReference type="AlphaFoldDB" id="A0ABD1Y0F2"/>
<dbReference type="InterPro" id="IPR005175">
    <property type="entry name" value="PPC_dom"/>
</dbReference>
<comment type="caution">
    <text evidence="3">The sequence shown here is derived from an EMBL/GenBank/DDBJ whole genome shotgun (WGS) entry which is preliminary data.</text>
</comment>
<organism evidence="3 4">
    <name type="scientific">Riccia fluitans</name>
    <dbReference type="NCBI Taxonomy" id="41844"/>
    <lineage>
        <taxon>Eukaryota</taxon>
        <taxon>Viridiplantae</taxon>
        <taxon>Streptophyta</taxon>
        <taxon>Embryophyta</taxon>
        <taxon>Marchantiophyta</taxon>
        <taxon>Marchantiopsida</taxon>
        <taxon>Marchantiidae</taxon>
        <taxon>Marchantiales</taxon>
        <taxon>Ricciaceae</taxon>
        <taxon>Riccia</taxon>
    </lineage>
</organism>
<sequence length="159" mass="17506">MDLDQMKPGRKRTLAQCYRKRERTHDQSDCGPSDSVPVPSLTISPKPENTLELLTIEPGKDVIHEISYFFDTFGSLYIEKASGAVSCATLGCPSLNSVQNFTGESFKIINLYGPVPGRGDPRIEDGLWVLLGNKAGAVFWGKALKPLIAETPVKVWIVR</sequence>
<dbReference type="Gene3D" id="3.30.1330.80">
    <property type="entry name" value="Hypothetical protein, similar to alpha- acetolactate decarboxylase, domain 2"/>
    <property type="match status" value="1"/>
</dbReference>
<evidence type="ECO:0000256" key="1">
    <source>
        <dbReference type="SAM" id="MobiDB-lite"/>
    </source>
</evidence>
<accession>A0ABD1Y0F2</accession>
<dbReference type="Proteomes" id="UP001605036">
    <property type="component" value="Unassembled WGS sequence"/>
</dbReference>
<proteinExistence type="predicted"/>
<gene>
    <name evidence="3" type="ORF">R1flu_000265</name>
</gene>
<feature type="region of interest" description="Disordered" evidence="1">
    <location>
        <begin position="20"/>
        <end position="42"/>
    </location>
</feature>
<protein>
    <recommendedName>
        <fullName evidence="2">PPC domain-containing protein</fullName>
    </recommendedName>
</protein>
<feature type="domain" description="PPC" evidence="2">
    <location>
        <begin position="54"/>
        <end position="157"/>
    </location>
</feature>
<dbReference type="EMBL" id="JBHFFA010000006">
    <property type="protein sequence ID" value="KAL2620060.1"/>
    <property type="molecule type" value="Genomic_DNA"/>
</dbReference>
<evidence type="ECO:0000313" key="3">
    <source>
        <dbReference type="EMBL" id="KAL2620060.1"/>
    </source>
</evidence>
<evidence type="ECO:0000313" key="4">
    <source>
        <dbReference type="Proteomes" id="UP001605036"/>
    </source>
</evidence>
<reference evidence="3 4" key="1">
    <citation type="submission" date="2024-09" db="EMBL/GenBank/DDBJ databases">
        <title>Chromosome-scale assembly of Riccia fluitans.</title>
        <authorList>
            <person name="Paukszto L."/>
            <person name="Sawicki J."/>
            <person name="Karawczyk K."/>
            <person name="Piernik-Szablinska J."/>
            <person name="Szczecinska M."/>
            <person name="Mazdziarz M."/>
        </authorList>
    </citation>
    <scope>NUCLEOTIDE SEQUENCE [LARGE SCALE GENOMIC DNA]</scope>
    <source>
        <strain evidence="3">Rf_01</strain>
        <tissue evidence="3">Aerial parts of the thallus</tissue>
    </source>
</reference>
<keyword evidence="4" id="KW-1185">Reference proteome</keyword>
<evidence type="ECO:0000259" key="2">
    <source>
        <dbReference type="Pfam" id="PF03479"/>
    </source>
</evidence>
<dbReference type="SUPFAM" id="SSF117856">
    <property type="entry name" value="AF0104/ALDC/Ptd012-like"/>
    <property type="match status" value="1"/>
</dbReference>
<name>A0ABD1Y0F2_9MARC</name>